<dbReference type="GO" id="GO:0008816">
    <property type="term" value="F:citryl-CoA lyase activity"/>
    <property type="evidence" value="ECO:0007669"/>
    <property type="project" value="UniProtKB-EC"/>
</dbReference>
<feature type="domain" description="HpcH/HpaI aldolase/citrate lyase" evidence="4">
    <location>
        <begin position="17"/>
        <end position="231"/>
    </location>
</feature>
<dbReference type="PANTHER" id="PTHR32308:SF0">
    <property type="entry name" value="HPCH_HPAI ALDOLASE_CITRATE LYASE DOMAIN-CONTAINING PROTEIN"/>
    <property type="match status" value="1"/>
</dbReference>
<dbReference type="InterPro" id="IPR005000">
    <property type="entry name" value="Aldolase/citrate-lyase_domain"/>
</dbReference>
<dbReference type="InterPro" id="IPR015813">
    <property type="entry name" value="Pyrv/PenolPyrv_kinase-like_dom"/>
</dbReference>
<dbReference type="RefSeq" id="WP_209900763.1">
    <property type="nucleotide sequence ID" value="NZ_BAAAJW010000002.1"/>
</dbReference>
<name>A0ABS4WZ92_9MICO</name>
<accession>A0ABS4WZ92</accession>
<evidence type="ECO:0000256" key="1">
    <source>
        <dbReference type="ARBA" id="ARBA00001946"/>
    </source>
</evidence>
<evidence type="ECO:0000313" key="5">
    <source>
        <dbReference type="EMBL" id="MBP2381530.1"/>
    </source>
</evidence>
<keyword evidence="6" id="KW-1185">Reference proteome</keyword>
<sequence>MSDAAATTPRSDLRSIRVMLYVPADRARMVAKAQRLDADAVILDLEDAVAPDQKDEARRAGLAAALDWPLDGPDLWIRVNACGTPEGAEDLRSLVGSGLRSVVLPKIDAMAAEALTETLGELGRTGDNLRVIGLVESARGLVDAPRLARRLPQLVGLQLGAEDFTADMDIERTAEGEEIRYARSALAVAATAQGLSAIDTPITEYRDLEVVRRDARIARRAGFTGKACIHPAQIGTVVAEFSPSAEEIDHAQRVVEAFAACRRHGHGATSVDGRMVDAPVAERAAALLARSRADTHSPQRKEAH</sequence>
<dbReference type="PIRSF" id="PIRSF015582">
    <property type="entry name" value="Cit_lyase_B"/>
    <property type="match status" value="1"/>
</dbReference>
<proteinExistence type="predicted"/>
<reference evidence="5 6" key="1">
    <citation type="submission" date="2021-03" db="EMBL/GenBank/DDBJ databases">
        <title>Sequencing the genomes of 1000 actinobacteria strains.</title>
        <authorList>
            <person name="Klenk H.-P."/>
        </authorList>
    </citation>
    <scope>NUCLEOTIDE SEQUENCE [LARGE SCALE GENOMIC DNA]</scope>
    <source>
        <strain evidence="5 6">DSM 14566</strain>
    </source>
</reference>
<dbReference type="Gene3D" id="3.20.20.60">
    <property type="entry name" value="Phosphoenolpyruvate-binding domains"/>
    <property type="match status" value="1"/>
</dbReference>
<evidence type="ECO:0000256" key="3">
    <source>
        <dbReference type="ARBA" id="ARBA00022842"/>
    </source>
</evidence>
<dbReference type="Proteomes" id="UP001519290">
    <property type="component" value="Unassembled WGS sequence"/>
</dbReference>
<dbReference type="PANTHER" id="PTHR32308">
    <property type="entry name" value="LYASE BETA SUBUNIT, PUTATIVE (AFU_ORTHOLOGUE AFUA_4G13030)-RELATED"/>
    <property type="match status" value="1"/>
</dbReference>
<dbReference type="EC" id="4.1.3.34" evidence="5"/>
<protein>
    <submittedName>
        <fullName evidence="5">Citrate lyase subunit beta/citryl-CoA lyase</fullName>
        <ecNumber evidence="5">4.1.3.34</ecNumber>
    </submittedName>
</protein>
<dbReference type="SUPFAM" id="SSF51621">
    <property type="entry name" value="Phosphoenolpyruvate/pyruvate domain"/>
    <property type="match status" value="1"/>
</dbReference>
<evidence type="ECO:0000259" key="4">
    <source>
        <dbReference type="Pfam" id="PF03328"/>
    </source>
</evidence>
<gene>
    <name evidence="5" type="ORF">JOF43_001487</name>
</gene>
<dbReference type="InterPro" id="IPR011206">
    <property type="entry name" value="Citrate_lyase_beta/mcl1/mcl2"/>
</dbReference>
<dbReference type="EMBL" id="JAGIOD010000001">
    <property type="protein sequence ID" value="MBP2381530.1"/>
    <property type="molecule type" value="Genomic_DNA"/>
</dbReference>
<keyword evidence="5" id="KW-0456">Lyase</keyword>
<keyword evidence="3" id="KW-0460">Magnesium</keyword>
<comment type="caution">
    <text evidence="5">The sequence shown here is derived from an EMBL/GenBank/DDBJ whole genome shotgun (WGS) entry which is preliminary data.</text>
</comment>
<keyword evidence="2" id="KW-0479">Metal-binding</keyword>
<comment type="cofactor">
    <cofactor evidence="1">
        <name>Mg(2+)</name>
        <dbReference type="ChEBI" id="CHEBI:18420"/>
    </cofactor>
</comment>
<organism evidence="5 6">
    <name type="scientific">Brachybacterium sacelli</name>
    <dbReference type="NCBI Taxonomy" id="173364"/>
    <lineage>
        <taxon>Bacteria</taxon>
        <taxon>Bacillati</taxon>
        <taxon>Actinomycetota</taxon>
        <taxon>Actinomycetes</taxon>
        <taxon>Micrococcales</taxon>
        <taxon>Dermabacteraceae</taxon>
        <taxon>Brachybacterium</taxon>
    </lineage>
</organism>
<dbReference type="Pfam" id="PF03328">
    <property type="entry name" value="HpcH_HpaI"/>
    <property type="match status" value="1"/>
</dbReference>
<evidence type="ECO:0000313" key="6">
    <source>
        <dbReference type="Proteomes" id="UP001519290"/>
    </source>
</evidence>
<evidence type="ECO:0000256" key="2">
    <source>
        <dbReference type="ARBA" id="ARBA00022723"/>
    </source>
</evidence>
<dbReference type="InterPro" id="IPR040442">
    <property type="entry name" value="Pyrv_kinase-like_dom_sf"/>
</dbReference>